<dbReference type="Pfam" id="PF02583">
    <property type="entry name" value="Trns_repr_metal"/>
    <property type="match status" value="1"/>
</dbReference>
<dbReference type="EMBL" id="VUNA01000003">
    <property type="protein sequence ID" value="MST70208.1"/>
    <property type="molecule type" value="Genomic_DNA"/>
</dbReference>
<evidence type="ECO:0000313" key="3">
    <source>
        <dbReference type="Proteomes" id="UP000469424"/>
    </source>
</evidence>
<dbReference type="Gene3D" id="1.20.58.1000">
    <property type="entry name" value="Metal-sensitive repressor, helix protomer"/>
    <property type="match status" value="1"/>
</dbReference>
<dbReference type="GO" id="GO:0045892">
    <property type="term" value="P:negative regulation of DNA-templated transcription"/>
    <property type="evidence" value="ECO:0007669"/>
    <property type="project" value="UniProtKB-ARBA"/>
</dbReference>
<proteinExistence type="predicted"/>
<name>A0A6N7XG61_9FIRM</name>
<dbReference type="GO" id="GO:0046872">
    <property type="term" value="F:metal ion binding"/>
    <property type="evidence" value="ECO:0007669"/>
    <property type="project" value="InterPro"/>
</dbReference>
<sequence length="113" mass="12795">MIEKSSEQTCENSSERSCCCGTRHKKRTEEEQKALLTRLRRIEGQIRGLEKMVENDAYCPDILVQSSAATSALNSFNKVLLGCHIRSCVAEDIRSGKDETVDELCELLQRLMK</sequence>
<organism evidence="2 3">
    <name type="scientific">Mogibacterium kristiansenii</name>
    <dbReference type="NCBI Taxonomy" id="2606708"/>
    <lineage>
        <taxon>Bacteria</taxon>
        <taxon>Bacillati</taxon>
        <taxon>Bacillota</taxon>
        <taxon>Clostridia</taxon>
        <taxon>Peptostreptococcales</taxon>
        <taxon>Anaerovoracaceae</taxon>
        <taxon>Mogibacterium</taxon>
    </lineage>
</organism>
<feature type="compositionally biased region" description="Polar residues" evidence="1">
    <location>
        <begin position="7"/>
        <end position="16"/>
    </location>
</feature>
<evidence type="ECO:0000256" key="1">
    <source>
        <dbReference type="SAM" id="MobiDB-lite"/>
    </source>
</evidence>
<gene>
    <name evidence="2" type="ORF">FYJ65_02445</name>
</gene>
<protein>
    <submittedName>
        <fullName evidence="2">Metal-sensing transcriptional repressor</fullName>
    </submittedName>
</protein>
<accession>A0A6N7XG61</accession>
<dbReference type="PANTHER" id="PTHR33677:SF3">
    <property type="entry name" value="COPPER-SENSING TRANSCRIPTIONAL REPRESSOR RICR"/>
    <property type="match status" value="1"/>
</dbReference>
<dbReference type="CDD" id="cd10156">
    <property type="entry name" value="FpFrmR-Cterm-like_DUF156"/>
    <property type="match status" value="1"/>
</dbReference>
<evidence type="ECO:0000313" key="2">
    <source>
        <dbReference type="EMBL" id="MST70208.1"/>
    </source>
</evidence>
<keyword evidence="3" id="KW-1185">Reference proteome</keyword>
<dbReference type="InterPro" id="IPR038390">
    <property type="entry name" value="Metal_Tscrpt_repr_sf"/>
</dbReference>
<dbReference type="GO" id="GO:0003677">
    <property type="term" value="F:DNA binding"/>
    <property type="evidence" value="ECO:0007669"/>
    <property type="project" value="InterPro"/>
</dbReference>
<dbReference type="Proteomes" id="UP000469424">
    <property type="component" value="Unassembled WGS sequence"/>
</dbReference>
<dbReference type="PANTHER" id="PTHR33677">
    <property type="entry name" value="TRANSCRIPTIONAL REPRESSOR FRMR-RELATED"/>
    <property type="match status" value="1"/>
</dbReference>
<dbReference type="RefSeq" id="WP_154553768.1">
    <property type="nucleotide sequence ID" value="NZ_JBJESO010000002.1"/>
</dbReference>
<dbReference type="InterPro" id="IPR003735">
    <property type="entry name" value="Metal_Tscrpt_repr"/>
</dbReference>
<feature type="region of interest" description="Disordered" evidence="1">
    <location>
        <begin position="1"/>
        <end position="26"/>
    </location>
</feature>
<comment type="caution">
    <text evidence="2">The sequence shown here is derived from an EMBL/GenBank/DDBJ whole genome shotgun (WGS) entry which is preliminary data.</text>
</comment>
<reference evidence="2 3" key="1">
    <citation type="submission" date="2019-08" db="EMBL/GenBank/DDBJ databases">
        <title>In-depth cultivation of the pig gut microbiome towards novel bacterial diversity and tailored functional studies.</title>
        <authorList>
            <person name="Wylensek D."/>
            <person name="Hitch T.C.A."/>
            <person name="Clavel T."/>
        </authorList>
    </citation>
    <scope>NUCLEOTIDE SEQUENCE [LARGE SCALE GENOMIC DNA]</scope>
    <source>
        <strain evidence="2 3">WCA-MUC-591-APC-4B</strain>
    </source>
</reference>
<dbReference type="AlphaFoldDB" id="A0A6N7XG61"/>